<keyword evidence="1" id="KW-1133">Transmembrane helix</keyword>
<dbReference type="Gramene" id="CDP07170">
    <property type="protein sequence ID" value="CDP07170"/>
    <property type="gene ID" value="GSCOC_T00024321001"/>
</dbReference>
<organism evidence="2 3">
    <name type="scientific">Coffea canephora</name>
    <name type="common">Robusta coffee</name>
    <dbReference type="NCBI Taxonomy" id="49390"/>
    <lineage>
        <taxon>Eukaryota</taxon>
        <taxon>Viridiplantae</taxon>
        <taxon>Streptophyta</taxon>
        <taxon>Embryophyta</taxon>
        <taxon>Tracheophyta</taxon>
        <taxon>Spermatophyta</taxon>
        <taxon>Magnoliopsida</taxon>
        <taxon>eudicotyledons</taxon>
        <taxon>Gunneridae</taxon>
        <taxon>Pentapetalae</taxon>
        <taxon>asterids</taxon>
        <taxon>lamiids</taxon>
        <taxon>Gentianales</taxon>
        <taxon>Rubiaceae</taxon>
        <taxon>Ixoroideae</taxon>
        <taxon>Gardenieae complex</taxon>
        <taxon>Bertiereae - Coffeeae clade</taxon>
        <taxon>Coffeeae</taxon>
        <taxon>Coffea</taxon>
    </lineage>
</organism>
<gene>
    <name evidence="2" type="ORF">GSCOC_T00024321001</name>
</gene>
<proteinExistence type="predicted"/>
<dbReference type="Proteomes" id="UP000295252">
    <property type="component" value="Chromosome X"/>
</dbReference>
<evidence type="ECO:0000313" key="2">
    <source>
        <dbReference type="EMBL" id="CDP07170.1"/>
    </source>
</evidence>
<protein>
    <submittedName>
        <fullName evidence="2">Uncharacterized protein</fullName>
    </submittedName>
</protein>
<feature type="transmembrane region" description="Helical" evidence="1">
    <location>
        <begin position="52"/>
        <end position="82"/>
    </location>
</feature>
<keyword evidence="1" id="KW-0472">Membrane</keyword>
<sequence length="147" mass="16633">MFSLICATGTYTIQEIVRSLNIENNLVLKVLSASSIADSANPNSKLSNPLSLFWICYFISFNSVSLFFSSCLVIFKILFFLIHISLLVSDLKTTAIVNKFEKSSNECFVVEVSKWVFHEMGHPKVCPKMHIQKHSSQKLVVVIINRD</sequence>
<evidence type="ECO:0000256" key="1">
    <source>
        <dbReference type="SAM" id="Phobius"/>
    </source>
</evidence>
<dbReference type="STRING" id="49390.A0A068UF34"/>
<dbReference type="UniPathway" id="UPA00378"/>
<evidence type="ECO:0000313" key="3">
    <source>
        <dbReference type="Proteomes" id="UP000295252"/>
    </source>
</evidence>
<dbReference type="AlphaFoldDB" id="A0A068UF34"/>
<dbReference type="EMBL" id="HG739109">
    <property type="protein sequence ID" value="CDP07170.1"/>
    <property type="molecule type" value="Genomic_DNA"/>
</dbReference>
<dbReference type="InParanoid" id="A0A068UF34"/>
<name>A0A068UF34_COFCA</name>
<keyword evidence="3" id="KW-1185">Reference proteome</keyword>
<accession>A0A068UF34</accession>
<keyword evidence="1" id="KW-0812">Transmembrane</keyword>
<dbReference type="PhylomeDB" id="A0A068UF34"/>
<reference evidence="3" key="1">
    <citation type="journal article" date="2014" name="Science">
        <title>The coffee genome provides insight into the convergent evolution of caffeine biosynthesis.</title>
        <authorList>
            <person name="Denoeud F."/>
            <person name="Carretero-Paulet L."/>
            <person name="Dereeper A."/>
            <person name="Droc G."/>
            <person name="Guyot R."/>
            <person name="Pietrella M."/>
            <person name="Zheng C."/>
            <person name="Alberti A."/>
            <person name="Anthony F."/>
            <person name="Aprea G."/>
            <person name="Aury J.M."/>
            <person name="Bento P."/>
            <person name="Bernard M."/>
            <person name="Bocs S."/>
            <person name="Campa C."/>
            <person name="Cenci A."/>
            <person name="Combes M.C."/>
            <person name="Crouzillat D."/>
            <person name="Da Silva C."/>
            <person name="Daddiego L."/>
            <person name="De Bellis F."/>
            <person name="Dussert S."/>
            <person name="Garsmeur O."/>
            <person name="Gayraud T."/>
            <person name="Guignon V."/>
            <person name="Jahn K."/>
            <person name="Jamilloux V."/>
            <person name="Joet T."/>
            <person name="Labadie K."/>
            <person name="Lan T."/>
            <person name="Leclercq J."/>
            <person name="Lepelley M."/>
            <person name="Leroy T."/>
            <person name="Li L.T."/>
            <person name="Librado P."/>
            <person name="Lopez L."/>
            <person name="Munoz A."/>
            <person name="Noel B."/>
            <person name="Pallavicini A."/>
            <person name="Perrotta G."/>
            <person name="Poncet V."/>
            <person name="Pot D."/>
            <person name="Priyono X."/>
            <person name="Rigoreau M."/>
            <person name="Rouard M."/>
            <person name="Rozas J."/>
            <person name="Tranchant-Dubreuil C."/>
            <person name="VanBuren R."/>
            <person name="Zhang Q."/>
            <person name="Andrade A.C."/>
            <person name="Argout X."/>
            <person name="Bertrand B."/>
            <person name="de Kochko A."/>
            <person name="Graziosi G."/>
            <person name="Henry R.J."/>
            <person name="Jayarama X."/>
            <person name="Ming R."/>
            <person name="Nagai C."/>
            <person name="Rounsley S."/>
            <person name="Sankoff D."/>
            <person name="Giuliano G."/>
            <person name="Albert V.A."/>
            <person name="Wincker P."/>
            <person name="Lashermes P."/>
        </authorList>
    </citation>
    <scope>NUCLEOTIDE SEQUENCE [LARGE SCALE GENOMIC DNA]</scope>
    <source>
        <strain evidence="3">cv. DH200-94</strain>
    </source>
</reference>